<dbReference type="Pfam" id="PF03795">
    <property type="entry name" value="YCII"/>
    <property type="match status" value="1"/>
</dbReference>
<dbReference type="PANTHER" id="PTHR37828:SF1">
    <property type="entry name" value="YCII-RELATED DOMAIN-CONTAINING PROTEIN"/>
    <property type="match status" value="1"/>
</dbReference>
<dbReference type="STRING" id="56779.SAMN05421834_101106"/>
<evidence type="ECO:0000256" key="1">
    <source>
        <dbReference type="ARBA" id="ARBA00007689"/>
    </source>
</evidence>
<dbReference type="OrthoDB" id="162319at2"/>
<dbReference type="InterPro" id="IPR011008">
    <property type="entry name" value="Dimeric_a/b-barrel"/>
</dbReference>
<name>A0A1N6PIS6_9FIRM</name>
<gene>
    <name evidence="3" type="ORF">SAMN05421834_101106</name>
</gene>
<evidence type="ECO:0000313" key="4">
    <source>
        <dbReference type="Proteomes" id="UP000185669"/>
    </source>
</evidence>
<dbReference type="RefSeq" id="WP_076543416.1">
    <property type="nucleotide sequence ID" value="NZ_FTNC01000001.1"/>
</dbReference>
<protein>
    <submittedName>
        <fullName evidence="3">Uncharacterized conserved protein YciI, contains a putative active-site phosphohistidine</fullName>
    </submittedName>
</protein>
<dbReference type="AlphaFoldDB" id="A0A1N6PIS6"/>
<dbReference type="Proteomes" id="UP000185669">
    <property type="component" value="Unassembled WGS sequence"/>
</dbReference>
<dbReference type="PANTHER" id="PTHR37828">
    <property type="entry name" value="GSR2449 PROTEIN"/>
    <property type="match status" value="1"/>
</dbReference>
<keyword evidence="4" id="KW-1185">Reference proteome</keyword>
<accession>A0A1N6PIS6</accession>
<organism evidence="3 4">
    <name type="scientific">Halanaerobium kushneri</name>
    <dbReference type="NCBI Taxonomy" id="56779"/>
    <lineage>
        <taxon>Bacteria</taxon>
        <taxon>Bacillati</taxon>
        <taxon>Bacillota</taxon>
        <taxon>Clostridia</taxon>
        <taxon>Halanaerobiales</taxon>
        <taxon>Halanaerobiaceae</taxon>
        <taxon>Halanaerobium</taxon>
    </lineage>
</organism>
<dbReference type="EMBL" id="FTNC01000001">
    <property type="protein sequence ID" value="SIQ04183.1"/>
    <property type="molecule type" value="Genomic_DNA"/>
</dbReference>
<evidence type="ECO:0000313" key="3">
    <source>
        <dbReference type="EMBL" id="SIQ04183.1"/>
    </source>
</evidence>
<proteinExistence type="inferred from homology"/>
<dbReference type="SUPFAM" id="SSF54909">
    <property type="entry name" value="Dimeric alpha+beta barrel"/>
    <property type="match status" value="1"/>
</dbReference>
<reference evidence="4" key="1">
    <citation type="submission" date="2017-01" db="EMBL/GenBank/DDBJ databases">
        <authorList>
            <person name="Varghese N."/>
            <person name="Submissions S."/>
        </authorList>
    </citation>
    <scope>NUCLEOTIDE SEQUENCE [LARGE SCALE GENOMIC DNA]</scope>
    <source>
        <strain evidence="4">ATCC 700103</strain>
    </source>
</reference>
<dbReference type="InterPro" id="IPR005545">
    <property type="entry name" value="YCII"/>
</dbReference>
<dbReference type="Gene3D" id="3.30.70.1060">
    <property type="entry name" value="Dimeric alpha+beta barrel"/>
    <property type="match status" value="1"/>
</dbReference>
<feature type="domain" description="YCII-related" evidence="2">
    <location>
        <begin position="23"/>
        <end position="87"/>
    </location>
</feature>
<sequence>MEKGDKLFVRIDYRNNNKKFETNDFDDHIDYLEKIAAERFFIGGGFENKKGGMIIFKAKNLKEAKKIAKKDPLIKKALYTYKIYEWNLVLLSEKIEGY</sequence>
<comment type="similarity">
    <text evidence="1">Belongs to the YciI family.</text>
</comment>
<evidence type="ECO:0000259" key="2">
    <source>
        <dbReference type="Pfam" id="PF03795"/>
    </source>
</evidence>